<keyword evidence="1" id="KW-0732">Signal</keyword>
<feature type="chain" id="PRO_5045473797" description="DUF5117 domain-containing protein" evidence="1">
    <location>
        <begin position="24"/>
        <end position="250"/>
    </location>
</feature>
<accession>A0ABP7TUH5</accession>
<proteinExistence type="predicted"/>
<comment type="caution">
    <text evidence="2">The sequence shown here is derived from an EMBL/GenBank/DDBJ whole genome shotgun (WGS) entry which is preliminary data.</text>
</comment>
<organism evidence="2 3">
    <name type="scientific">Hymenobacter glaciei</name>
    <dbReference type="NCBI Taxonomy" id="877209"/>
    <lineage>
        <taxon>Bacteria</taxon>
        <taxon>Pseudomonadati</taxon>
        <taxon>Bacteroidota</taxon>
        <taxon>Cytophagia</taxon>
        <taxon>Cytophagales</taxon>
        <taxon>Hymenobacteraceae</taxon>
        <taxon>Hymenobacter</taxon>
    </lineage>
</organism>
<sequence length="250" mass="28610">MKQTSTFLLLIVASLLAGPPARAQVAGPEARLPAAAETLRREYASESVNYPYLYNGPEYADYTRKYHTSTGHQFFLKPEMMLGSAHYNDREFSNVRLQYDLLLDQVVLSQPGNPLKLRFIDEKVRAFSVDGHQFVRLAADSANADIIRTGYYELLADGPVQVLARRTKAMYEHLNKPYVDVSFSETTRLYMQKAGRYYAVHSKGAALRLFANHSKEMQQYLKEHRLSFNQAHREESLVELTRYYNGLPTS</sequence>
<evidence type="ECO:0008006" key="4">
    <source>
        <dbReference type="Google" id="ProtNLM"/>
    </source>
</evidence>
<feature type="signal peptide" evidence="1">
    <location>
        <begin position="1"/>
        <end position="23"/>
    </location>
</feature>
<gene>
    <name evidence="2" type="ORF">GCM10022409_14620</name>
</gene>
<keyword evidence="3" id="KW-1185">Reference proteome</keyword>
<protein>
    <recommendedName>
        <fullName evidence="4">DUF5117 domain-containing protein</fullName>
    </recommendedName>
</protein>
<evidence type="ECO:0000313" key="2">
    <source>
        <dbReference type="EMBL" id="GAA4031473.1"/>
    </source>
</evidence>
<reference evidence="3" key="1">
    <citation type="journal article" date="2019" name="Int. J. Syst. Evol. Microbiol.">
        <title>The Global Catalogue of Microorganisms (GCM) 10K type strain sequencing project: providing services to taxonomists for standard genome sequencing and annotation.</title>
        <authorList>
            <consortium name="The Broad Institute Genomics Platform"/>
            <consortium name="The Broad Institute Genome Sequencing Center for Infectious Disease"/>
            <person name="Wu L."/>
            <person name="Ma J."/>
        </authorList>
    </citation>
    <scope>NUCLEOTIDE SEQUENCE [LARGE SCALE GENOMIC DNA]</scope>
    <source>
        <strain evidence="3">JCM 17225</strain>
    </source>
</reference>
<dbReference type="RefSeq" id="WP_345052267.1">
    <property type="nucleotide sequence ID" value="NZ_BAABDK010000012.1"/>
</dbReference>
<dbReference type="EMBL" id="BAABDK010000012">
    <property type="protein sequence ID" value="GAA4031473.1"/>
    <property type="molecule type" value="Genomic_DNA"/>
</dbReference>
<evidence type="ECO:0000313" key="3">
    <source>
        <dbReference type="Proteomes" id="UP001501469"/>
    </source>
</evidence>
<dbReference type="Proteomes" id="UP001501469">
    <property type="component" value="Unassembled WGS sequence"/>
</dbReference>
<name>A0ABP7TUH5_9BACT</name>
<evidence type="ECO:0000256" key="1">
    <source>
        <dbReference type="SAM" id="SignalP"/>
    </source>
</evidence>